<dbReference type="SUPFAM" id="SSF55920">
    <property type="entry name" value="Creatinase/aminopeptidase"/>
    <property type="match status" value="1"/>
</dbReference>
<keyword evidence="10" id="KW-0645">Protease</keyword>
<name>A0A1Y3DLB3_PLAKN</name>
<evidence type="ECO:0000259" key="9">
    <source>
        <dbReference type="Pfam" id="PF16188"/>
    </source>
</evidence>
<dbReference type="FunFam" id="3.90.230.10:FF:000009">
    <property type="entry name" value="xaa-Pro aminopeptidase 2"/>
    <property type="match status" value="1"/>
</dbReference>
<protein>
    <submittedName>
        <fullName evidence="10">Putative Aminopeptidase P</fullName>
    </submittedName>
</protein>
<dbReference type="OrthoDB" id="9995434at2759"/>
<accession>A0A1Y3DLB3</accession>
<dbReference type="InterPro" id="IPR032416">
    <property type="entry name" value="Peptidase_M24_C"/>
</dbReference>
<evidence type="ECO:0000259" key="8">
    <source>
        <dbReference type="Pfam" id="PF01321"/>
    </source>
</evidence>
<dbReference type="VEuPathDB" id="PlasmoDB:PKA1H_120032500"/>
<keyword evidence="6" id="KW-0732">Signal</keyword>
<dbReference type="Pfam" id="PF16189">
    <property type="entry name" value="Creatinase_N_2"/>
    <property type="match status" value="1"/>
</dbReference>
<dbReference type="Pfam" id="PF01321">
    <property type="entry name" value="Creatinase_N"/>
    <property type="match status" value="1"/>
</dbReference>
<dbReference type="InterPro" id="IPR050422">
    <property type="entry name" value="X-Pro_aminopeptidase_P"/>
</dbReference>
<dbReference type="GO" id="GO:0070006">
    <property type="term" value="F:metalloaminopeptidase activity"/>
    <property type="evidence" value="ECO:0007669"/>
    <property type="project" value="InterPro"/>
</dbReference>
<evidence type="ECO:0000256" key="6">
    <source>
        <dbReference type="SAM" id="SignalP"/>
    </source>
</evidence>
<dbReference type="Gene3D" id="3.40.350.10">
    <property type="entry name" value="Creatinase/prolidase N-terminal domain"/>
    <property type="match status" value="2"/>
</dbReference>
<evidence type="ECO:0000313" key="11">
    <source>
        <dbReference type="Proteomes" id="UP000195012"/>
    </source>
</evidence>
<comment type="similarity">
    <text evidence="1 4">Belongs to the peptidase M24B family.</text>
</comment>
<dbReference type="Proteomes" id="UP000195012">
    <property type="component" value="Unassembled WGS sequence"/>
</dbReference>
<feature type="compositionally biased region" description="Polar residues" evidence="5">
    <location>
        <begin position="98"/>
        <end position="110"/>
    </location>
</feature>
<dbReference type="AlphaFoldDB" id="A0A1Y3DLB3"/>
<comment type="caution">
    <text evidence="10">The sequence shown here is derived from an EMBL/GenBank/DDBJ whole genome shotgun (WGS) entry which is preliminary data.</text>
</comment>
<evidence type="ECO:0000256" key="2">
    <source>
        <dbReference type="ARBA" id="ARBA00022723"/>
    </source>
</evidence>
<dbReference type="GO" id="GO:0005737">
    <property type="term" value="C:cytoplasm"/>
    <property type="evidence" value="ECO:0007669"/>
    <property type="project" value="UniProtKB-ARBA"/>
</dbReference>
<dbReference type="InterPro" id="IPR000587">
    <property type="entry name" value="Creatinase_N"/>
</dbReference>
<dbReference type="Pfam" id="PF16188">
    <property type="entry name" value="Peptidase_M24_C"/>
    <property type="match status" value="1"/>
</dbReference>
<dbReference type="OMA" id="EPGMILS"/>
<dbReference type="InterPro" id="IPR033740">
    <property type="entry name" value="Pept_M24B"/>
</dbReference>
<dbReference type="CDD" id="cd01085">
    <property type="entry name" value="APP"/>
    <property type="match status" value="1"/>
</dbReference>
<feature type="domain" description="Peptidase M24" evidence="7">
    <location>
        <begin position="511"/>
        <end position="724"/>
    </location>
</feature>
<dbReference type="InterPro" id="IPR000994">
    <property type="entry name" value="Pept_M24"/>
</dbReference>
<dbReference type="VEuPathDB" id="PlasmoDB:PKNH_1227700"/>
<dbReference type="InterPro" id="IPR001131">
    <property type="entry name" value="Peptidase_M24B_aminopep-P_CS"/>
</dbReference>
<feature type="signal peptide" evidence="6">
    <location>
        <begin position="1"/>
        <end position="27"/>
    </location>
</feature>
<evidence type="ECO:0000256" key="4">
    <source>
        <dbReference type="RuleBase" id="RU000590"/>
    </source>
</evidence>
<feature type="region of interest" description="Disordered" evidence="5">
    <location>
        <begin position="98"/>
        <end position="144"/>
    </location>
</feature>
<sequence length="804" mass="92508">MRMNSLFYAFFCLMVFHLNIFYKGTRVNYVSAYISSIHKYTNYGNVGSNIGNNEGNNGGHNNPNKIDNHKISANETSNRSAASYFKKKFPQIYQQNGASVPSAVGDSTQTSEKKEFERTSQLQQEAEEPRQQLQESDNLEEDKDNMAAPIEERLANLKKVMQENNIDVYILINSDEHNSEIINDKDKKIYFLSNYSGADGILILTKDKQILYVNALYELQANKELNHDIFTLRVSRITNRDEIYETIASLEFNNIAVDGKNTSVNFYEKLKGKIESTYPEKKVEEKVIYGKNMNQIEKNENINFLILEKSLVELKQNEVNNKQVFIHDRLYNGACAGQKLEKFRQAFSFDKKNVDKILLSELDEIAYILNLRGFDYTFSPLFYGYLYFEFNREKDEFGKMILFTVSKNLSPSSIRHLNTIKVDVKEYETVVEYLRDNVSSKTMALTKAGNETSAVHTNLSEEFDSQKKYEISLSPYINLMIYMLFNKEKILLEKSPVVDLKAVKNDVEIDNMKEAHVLDALALLQFFHWCDEKRKTKELFNETEMSLKNKVDYFRSTKSNFISPSFATISASGPNAAVIHYEVTESTNSKITPSIYLLDSGGQYLHGTTDVTRTTHFGEPTAEEKKIYTLVLKGHLHLRKVIFASYTNSMALDFIARENLFKHFLDYNHGTGHGVGLFLNVHEGGCSIGPTAGTPLKPYMVLSNEPGFYLENKFGVRIENMQFVISKKKTDNTEFYSFEDLTLYPYEKKLLDYSILTTEEIKDINEYHDNIRKTLLPRLKKNPSEYGEGVVKYLMDITQPISIN</sequence>
<evidence type="ECO:0000256" key="3">
    <source>
        <dbReference type="ARBA" id="ARBA00022801"/>
    </source>
</evidence>
<reference evidence="10 11" key="1">
    <citation type="submission" date="2017-05" db="EMBL/GenBank/DDBJ databases">
        <title>PacBio assembly of a Plasmodium knowlesi genome sequence with Hi-C correction and manual annotation of the SICAvar gene family.</title>
        <authorList>
            <person name="Lapp S.A."/>
            <person name="Geraldo J.A."/>
            <person name="Chien J.-T."/>
            <person name="Ay F."/>
            <person name="Pakala S.B."/>
            <person name="Batugedara G."/>
            <person name="Humphrey J.C."/>
            <person name="Debarry J.D."/>
            <person name="Le Roch K.G."/>
            <person name="Galinski M.R."/>
            <person name="Kissinger J.C."/>
        </authorList>
    </citation>
    <scope>NUCLEOTIDE SEQUENCE [LARGE SCALE GENOMIC DNA]</scope>
    <source>
        <strain evidence="11">Malayan Strain Pk1 (A+)</strain>
    </source>
</reference>
<dbReference type="Gene3D" id="3.90.230.10">
    <property type="entry name" value="Creatinase/methionine aminopeptidase superfamily"/>
    <property type="match status" value="1"/>
</dbReference>
<keyword evidence="3" id="KW-0378">Hydrolase</keyword>
<evidence type="ECO:0000259" key="7">
    <source>
        <dbReference type="Pfam" id="PF00557"/>
    </source>
</evidence>
<keyword evidence="10" id="KW-0031">Aminopeptidase</keyword>
<feature type="domain" description="Creatinase N-terminal" evidence="8">
    <location>
        <begin position="153"/>
        <end position="275"/>
    </location>
</feature>
<feature type="chain" id="PRO_5010986110" evidence="6">
    <location>
        <begin position="28"/>
        <end position="804"/>
    </location>
</feature>
<organism evidence="10 11">
    <name type="scientific">Plasmodium knowlesi</name>
    <dbReference type="NCBI Taxonomy" id="5850"/>
    <lineage>
        <taxon>Eukaryota</taxon>
        <taxon>Sar</taxon>
        <taxon>Alveolata</taxon>
        <taxon>Apicomplexa</taxon>
        <taxon>Aconoidasida</taxon>
        <taxon>Haemosporida</taxon>
        <taxon>Plasmodiidae</taxon>
        <taxon>Plasmodium</taxon>
        <taxon>Plasmodium (Plasmodium)</taxon>
    </lineage>
</organism>
<evidence type="ECO:0000256" key="1">
    <source>
        <dbReference type="ARBA" id="ARBA00008766"/>
    </source>
</evidence>
<dbReference type="GO" id="GO:0046872">
    <property type="term" value="F:metal ion binding"/>
    <property type="evidence" value="ECO:0007669"/>
    <property type="project" value="UniProtKB-KW"/>
</dbReference>
<proteinExistence type="inferred from homology"/>
<dbReference type="SUPFAM" id="SSF53092">
    <property type="entry name" value="Creatinase/prolidase N-terminal domain"/>
    <property type="match status" value="1"/>
</dbReference>
<keyword evidence="2 4" id="KW-0479">Metal-binding</keyword>
<dbReference type="VEuPathDB" id="PlasmoDB:PKNOH_S110098600"/>
<feature type="domain" description="Peptidase M24 C-terminal" evidence="9">
    <location>
        <begin position="734"/>
        <end position="801"/>
    </location>
</feature>
<dbReference type="InterPro" id="IPR036005">
    <property type="entry name" value="Creatinase/aminopeptidase-like"/>
</dbReference>
<evidence type="ECO:0000256" key="5">
    <source>
        <dbReference type="SAM" id="MobiDB-lite"/>
    </source>
</evidence>
<dbReference type="PROSITE" id="PS00491">
    <property type="entry name" value="PROLINE_PEPTIDASE"/>
    <property type="match status" value="1"/>
</dbReference>
<dbReference type="Pfam" id="PF00557">
    <property type="entry name" value="Peptidase_M24"/>
    <property type="match status" value="1"/>
</dbReference>
<evidence type="ECO:0000313" key="10">
    <source>
        <dbReference type="EMBL" id="OTN65324.1"/>
    </source>
</evidence>
<dbReference type="PANTHER" id="PTHR43763:SF6">
    <property type="entry name" value="XAA-PRO AMINOPEPTIDASE 1"/>
    <property type="match status" value="1"/>
</dbReference>
<dbReference type="PANTHER" id="PTHR43763">
    <property type="entry name" value="XAA-PRO AMINOPEPTIDASE 1"/>
    <property type="match status" value="1"/>
</dbReference>
<gene>
    <name evidence="10" type="primary">APP</name>
    <name evidence="10" type="ORF">PKNOH_S110098600</name>
</gene>
<dbReference type="EMBL" id="NETL01000025">
    <property type="protein sequence ID" value="OTN65324.1"/>
    <property type="molecule type" value="Genomic_DNA"/>
</dbReference>
<dbReference type="eggNOG" id="KOG2413">
    <property type="taxonomic scope" value="Eukaryota"/>
</dbReference>
<dbReference type="InterPro" id="IPR029149">
    <property type="entry name" value="Creatin/AminoP/Spt16_N"/>
</dbReference>